<evidence type="ECO:0000256" key="6">
    <source>
        <dbReference type="ARBA" id="ARBA00023136"/>
    </source>
</evidence>
<evidence type="ECO:0000256" key="1">
    <source>
        <dbReference type="ARBA" id="ARBA00004479"/>
    </source>
</evidence>
<comment type="subcellular location">
    <subcellularLocation>
        <location evidence="1 7">Membrane</location>
        <topology evidence="1 7">Single-pass type I membrane protein</topology>
    </subcellularLocation>
</comment>
<dbReference type="GO" id="GO:0006888">
    <property type="term" value="P:endoplasmic reticulum to Golgi vesicle-mediated transport"/>
    <property type="evidence" value="ECO:0007669"/>
    <property type="project" value="EnsemblFungi"/>
</dbReference>
<dbReference type="OMA" id="DVFEACF"/>
<evidence type="ECO:0000256" key="8">
    <source>
        <dbReference type="SAM" id="Phobius"/>
    </source>
</evidence>
<dbReference type="AlphaFoldDB" id="A0A8S8ZSP5"/>
<dbReference type="SMART" id="SM01190">
    <property type="entry name" value="EMP24_GP25L"/>
    <property type="match status" value="1"/>
</dbReference>
<dbReference type="GO" id="GO:0030134">
    <property type="term" value="C:COPII-coated ER to Golgi transport vesicle"/>
    <property type="evidence" value="ECO:0007669"/>
    <property type="project" value="EnsemblFungi"/>
</dbReference>
<evidence type="ECO:0000256" key="4">
    <source>
        <dbReference type="ARBA" id="ARBA00022729"/>
    </source>
</evidence>
<feature type="domain" description="GOLD" evidence="10">
    <location>
        <begin position="36"/>
        <end position="126"/>
    </location>
</feature>
<feature type="transmembrane region" description="Helical" evidence="8">
    <location>
        <begin position="186"/>
        <end position="206"/>
    </location>
</feature>
<keyword evidence="3 7" id="KW-0812">Transmembrane</keyword>
<keyword evidence="5 8" id="KW-1133">Transmembrane helix</keyword>
<organism evidence="11 12">
    <name type="scientific">Sordaria macrospora</name>
    <dbReference type="NCBI Taxonomy" id="5147"/>
    <lineage>
        <taxon>Eukaryota</taxon>
        <taxon>Fungi</taxon>
        <taxon>Dikarya</taxon>
        <taxon>Ascomycota</taxon>
        <taxon>Pezizomycotina</taxon>
        <taxon>Sordariomycetes</taxon>
        <taxon>Sordariomycetidae</taxon>
        <taxon>Sordariales</taxon>
        <taxon>Sordariaceae</taxon>
        <taxon>Sordaria</taxon>
    </lineage>
</organism>
<comment type="caution">
    <text evidence="11">The sequence shown here is derived from an EMBL/GenBank/DDBJ whole genome shotgun (WGS) entry which is preliminary data.</text>
</comment>
<dbReference type="InterPro" id="IPR009038">
    <property type="entry name" value="GOLD_dom"/>
</dbReference>
<dbReference type="Pfam" id="PF01105">
    <property type="entry name" value="EMP24_GP25L"/>
    <property type="match status" value="1"/>
</dbReference>
<gene>
    <name evidence="11" type="ORF">SMACR_04031</name>
</gene>
<accession>A0A8S8ZSP5</accession>
<evidence type="ECO:0000256" key="5">
    <source>
        <dbReference type="ARBA" id="ARBA00022989"/>
    </source>
</evidence>
<reference evidence="11 12" key="1">
    <citation type="submission" date="2017-07" db="EMBL/GenBank/DDBJ databases">
        <title>Genome sequence of the Sordaria macrospora wild type strain R19027.</title>
        <authorList>
            <person name="Nowrousian M."/>
            <person name="Teichert I."/>
            <person name="Kueck U."/>
        </authorList>
    </citation>
    <scope>NUCLEOTIDE SEQUENCE [LARGE SCALE GENOMIC DNA]</scope>
    <source>
        <strain evidence="11 12">R19027</strain>
        <tissue evidence="11">Mycelium</tissue>
    </source>
</reference>
<sequence length="216" mass="24628">MASIKSLLSGFLLLAGAAQALKFDLEATSSYHGNQRRCIRNFVNRDTLVVVTATLDGYKGDGMNVNMHISDSHGNEYGKAKDIAGEQRIVFTSHHDAAFDVCFENYLTGSKYVENPRRHVELDIDIGADAKDWSAIQATEKLKPLETDLRRIEEMVGEVVSEMDYLRAREQKLRDTNESTNNRVKWFGMATTFLLIALWGWQIMYLRAYFRSKHLI</sequence>
<dbReference type="VEuPathDB" id="FungiDB:SMAC_04031"/>
<feature type="signal peptide" evidence="9">
    <location>
        <begin position="1"/>
        <end position="20"/>
    </location>
</feature>
<dbReference type="GO" id="GO:0016020">
    <property type="term" value="C:membrane"/>
    <property type="evidence" value="ECO:0007669"/>
    <property type="project" value="UniProtKB-SubCell"/>
</dbReference>
<dbReference type="Proteomes" id="UP000433876">
    <property type="component" value="Unassembled WGS sequence"/>
</dbReference>
<evidence type="ECO:0000256" key="7">
    <source>
        <dbReference type="RuleBase" id="RU003827"/>
    </source>
</evidence>
<evidence type="ECO:0000256" key="2">
    <source>
        <dbReference type="ARBA" id="ARBA00007104"/>
    </source>
</evidence>
<keyword evidence="6 8" id="KW-0472">Membrane</keyword>
<keyword evidence="4 9" id="KW-0732">Signal</keyword>
<proteinExistence type="inferred from homology"/>
<evidence type="ECO:0000256" key="3">
    <source>
        <dbReference type="ARBA" id="ARBA00022692"/>
    </source>
</evidence>
<evidence type="ECO:0000259" key="10">
    <source>
        <dbReference type="PROSITE" id="PS50866"/>
    </source>
</evidence>
<evidence type="ECO:0000313" key="11">
    <source>
        <dbReference type="EMBL" id="KAA8631302.1"/>
    </source>
</evidence>
<evidence type="ECO:0000313" key="12">
    <source>
        <dbReference type="Proteomes" id="UP000433876"/>
    </source>
</evidence>
<comment type="similarity">
    <text evidence="2 7">Belongs to the EMP24/GP25L family.</text>
</comment>
<dbReference type="EMBL" id="NMPR01000081">
    <property type="protein sequence ID" value="KAA8631302.1"/>
    <property type="molecule type" value="Genomic_DNA"/>
</dbReference>
<feature type="chain" id="PRO_5035723593" description="GOLD domain-containing protein" evidence="9">
    <location>
        <begin position="21"/>
        <end position="216"/>
    </location>
</feature>
<dbReference type="PANTHER" id="PTHR22811">
    <property type="entry name" value="TRANSMEMBRANE EMP24 DOMAIN-CONTAINING PROTEIN"/>
    <property type="match status" value="1"/>
</dbReference>
<dbReference type="InterPro" id="IPR015720">
    <property type="entry name" value="Emp24-like"/>
</dbReference>
<dbReference type="PROSITE" id="PS50866">
    <property type="entry name" value="GOLD"/>
    <property type="match status" value="1"/>
</dbReference>
<protein>
    <recommendedName>
        <fullName evidence="10">GOLD domain-containing protein</fullName>
    </recommendedName>
</protein>
<evidence type="ECO:0000256" key="9">
    <source>
        <dbReference type="SAM" id="SignalP"/>
    </source>
</evidence>
<name>A0A8S8ZSP5_SORMA</name>